<dbReference type="AlphaFoldDB" id="A0A7X5R2K2"/>
<keyword evidence="4" id="KW-1185">Reference proteome</keyword>
<proteinExistence type="predicted"/>
<evidence type="ECO:0000256" key="1">
    <source>
        <dbReference type="ARBA" id="ARBA00023125"/>
    </source>
</evidence>
<name>A0A7X5R2K2_9MICO</name>
<gene>
    <name evidence="3" type="ORF">FHX76_002409</name>
</gene>
<dbReference type="Pfam" id="PF02082">
    <property type="entry name" value="Rrf2"/>
    <property type="match status" value="1"/>
</dbReference>
<protein>
    <submittedName>
        <fullName evidence="3">Rrf2 family nitric oxide-sensitive transcriptional repressor</fullName>
    </submittedName>
</protein>
<evidence type="ECO:0000313" key="4">
    <source>
        <dbReference type="Proteomes" id="UP000541033"/>
    </source>
</evidence>
<evidence type="ECO:0000313" key="3">
    <source>
        <dbReference type="EMBL" id="NIH54513.1"/>
    </source>
</evidence>
<dbReference type="GO" id="GO:0005829">
    <property type="term" value="C:cytosol"/>
    <property type="evidence" value="ECO:0007669"/>
    <property type="project" value="TreeGrafter"/>
</dbReference>
<comment type="caution">
    <text evidence="3">The sequence shown here is derived from an EMBL/GenBank/DDBJ whole genome shotgun (WGS) entry which is preliminary data.</text>
</comment>
<dbReference type="EMBL" id="JAAMOX010000002">
    <property type="protein sequence ID" value="NIH54513.1"/>
    <property type="molecule type" value="Genomic_DNA"/>
</dbReference>
<dbReference type="SUPFAM" id="SSF46785">
    <property type="entry name" value="Winged helix' DNA-binding domain"/>
    <property type="match status" value="1"/>
</dbReference>
<keyword evidence="1" id="KW-0238">DNA-binding</keyword>
<sequence length="149" mass="15693">MKISTFADVGLRVLLVLTAAPEGTQLTSHQLAEAVGSPRNHVSKTLTRLGELGLLDVVRGRNGGVRISAAGMTATVGQVLRELDNKPDIAVCHSDHGNCPLIGDCRLRFALRDAQEAFFAALDGIVISSLPTPAQVNPVFASIGLRPMA</sequence>
<dbReference type="RefSeq" id="WP_167150881.1">
    <property type="nucleotide sequence ID" value="NZ_JAAMOX010000002.1"/>
</dbReference>
<dbReference type="PROSITE" id="PS51197">
    <property type="entry name" value="HTH_RRF2_2"/>
    <property type="match status" value="1"/>
</dbReference>
<comment type="cofactor">
    <cofactor evidence="2">
        <name>[2Fe-2S] cluster</name>
        <dbReference type="ChEBI" id="CHEBI:190135"/>
    </cofactor>
</comment>
<evidence type="ECO:0000256" key="2">
    <source>
        <dbReference type="ARBA" id="ARBA00034078"/>
    </source>
</evidence>
<dbReference type="InterPro" id="IPR036390">
    <property type="entry name" value="WH_DNA-bd_sf"/>
</dbReference>
<dbReference type="Proteomes" id="UP000541033">
    <property type="component" value="Unassembled WGS sequence"/>
</dbReference>
<reference evidence="3 4" key="1">
    <citation type="submission" date="2020-02" db="EMBL/GenBank/DDBJ databases">
        <title>Sequencing the genomes of 1000 actinobacteria strains.</title>
        <authorList>
            <person name="Klenk H.-P."/>
        </authorList>
    </citation>
    <scope>NUCLEOTIDE SEQUENCE [LARGE SCALE GENOMIC DNA]</scope>
    <source>
        <strain evidence="3 4">DSM 27960</strain>
    </source>
</reference>
<dbReference type="Gene3D" id="1.10.10.10">
    <property type="entry name" value="Winged helix-like DNA-binding domain superfamily/Winged helix DNA-binding domain"/>
    <property type="match status" value="1"/>
</dbReference>
<dbReference type="GO" id="GO:0003677">
    <property type="term" value="F:DNA binding"/>
    <property type="evidence" value="ECO:0007669"/>
    <property type="project" value="UniProtKB-KW"/>
</dbReference>
<dbReference type="PANTHER" id="PTHR33221:SF4">
    <property type="entry name" value="HTH-TYPE TRANSCRIPTIONAL REPRESSOR NSRR"/>
    <property type="match status" value="1"/>
</dbReference>
<dbReference type="GO" id="GO:0003700">
    <property type="term" value="F:DNA-binding transcription factor activity"/>
    <property type="evidence" value="ECO:0007669"/>
    <property type="project" value="TreeGrafter"/>
</dbReference>
<dbReference type="InterPro" id="IPR000944">
    <property type="entry name" value="Tscrpt_reg_Rrf2"/>
</dbReference>
<organism evidence="3 4">
    <name type="scientific">Lysinibacter cavernae</name>
    <dbReference type="NCBI Taxonomy" id="1640652"/>
    <lineage>
        <taxon>Bacteria</taxon>
        <taxon>Bacillati</taxon>
        <taxon>Actinomycetota</taxon>
        <taxon>Actinomycetes</taxon>
        <taxon>Micrococcales</taxon>
        <taxon>Microbacteriaceae</taxon>
        <taxon>Lysinibacter</taxon>
    </lineage>
</organism>
<dbReference type="PANTHER" id="PTHR33221">
    <property type="entry name" value="WINGED HELIX-TURN-HELIX TRANSCRIPTIONAL REGULATOR, RRF2 FAMILY"/>
    <property type="match status" value="1"/>
</dbReference>
<dbReference type="InterPro" id="IPR036388">
    <property type="entry name" value="WH-like_DNA-bd_sf"/>
</dbReference>
<accession>A0A7X5R2K2</accession>